<dbReference type="EMBL" id="JBHRYQ010000001">
    <property type="protein sequence ID" value="MFC3812111.1"/>
    <property type="molecule type" value="Genomic_DNA"/>
</dbReference>
<comment type="caution">
    <text evidence="3">The sequence shown here is derived from an EMBL/GenBank/DDBJ whole genome shotgun (WGS) entry which is preliminary data.</text>
</comment>
<protein>
    <submittedName>
        <fullName evidence="3">Porin family protein</fullName>
    </submittedName>
</protein>
<reference evidence="4" key="1">
    <citation type="journal article" date="2019" name="Int. J. Syst. Evol. Microbiol.">
        <title>The Global Catalogue of Microorganisms (GCM) 10K type strain sequencing project: providing services to taxonomists for standard genome sequencing and annotation.</title>
        <authorList>
            <consortium name="The Broad Institute Genomics Platform"/>
            <consortium name="The Broad Institute Genome Sequencing Center for Infectious Disease"/>
            <person name="Wu L."/>
            <person name="Ma J."/>
        </authorList>
    </citation>
    <scope>NUCLEOTIDE SEQUENCE [LARGE SCALE GENOMIC DNA]</scope>
    <source>
        <strain evidence="4">CECT 7956</strain>
    </source>
</reference>
<dbReference type="RefSeq" id="WP_379838974.1">
    <property type="nucleotide sequence ID" value="NZ_JBHRYQ010000001.1"/>
</dbReference>
<name>A0ABV7YYU9_9BACT</name>
<evidence type="ECO:0000256" key="1">
    <source>
        <dbReference type="SAM" id="SignalP"/>
    </source>
</evidence>
<evidence type="ECO:0000313" key="4">
    <source>
        <dbReference type="Proteomes" id="UP001595616"/>
    </source>
</evidence>
<gene>
    <name evidence="3" type="ORF">ACFOOI_15730</name>
</gene>
<dbReference type="Proteomes" id="UP001595616">
    <property type="component" value="Unassembled WGS sequence"/>
</dbReference>
<feature type="signal peptide" evidence="1">
    <location>
        <begin position="1"/>
        <end position="24"/>
    </location>
</feature>
<accession>A0ABV7YYU9</accession>
<keyword evidence="4" id="KW-1185">Reference proteome</keyword>
<feature type="chain" id="PRO_5047145708" evidence="1">
    <location>
        <begin position="25"/>
        <end position="234"/>
    </location>
</feature>
<proteinExistence type="predicted"/>
<evidence type="ECO:0000259" key="2">
    <source>
        <dbReference type="Pfam" id="PF13568"/>
    </source>
</evidence>
<keyword evidence="1" id="KW-0732">Signal</keyword>
<evidence type="ECO:0000313" key="3">
    <source>
        <dbReference type="EMBL" id="MFC3812111.1"/>
    </source>
</evidence>
<sequence>MLRLHWQKITYLALFICASNISFSQNKLQYQLDYDVKKVRFGYFLGVASTNYKIKYNRAYLSPVNPNTFYSITSPSTTGIKAGALVNVNLNDYFDFRFSPLSVSIYNREILVNDSESYKQGDKAWFEVPVQVKYKSERRGNTRMFVFGGLKYGFETNVVNKKSSAGTKLTKTSDFSVEYGFGLEIFKEYFKVTPEVHFSHGLKNIVNPNTDYTNFYSFVDKMKTHNVTFYIVFQ</sequence>
<dbReference type="Pfam" id="PF13568">
    <property type="entry name" value="OMP_b-brl_2"/>
    <property type="match status" value="1"/>
</dbReference>
<dbReference type="InterPro" id="IPR025665">
    <property type="entry name" value="Beta-barrel_OMP_2"/>
</dbReference>
<organism evidence="3 4">
    <name type="scientific">Lacihabitans lacunae</name>
    <dbReference type="NCBI Taxonomy" id="1028214"/>
    <lineage>
        <taxon>Bacteria</taxon>
        <taxon>Pseudomonadati</taxon>
        <taxon>Bacteroidota</taxon>
        <taxon>Cytophagia</taxon>
        <taxon>Cytophagales</taxon>
        <taxon>Leadbetterellaceae</taxon>
        <taxon>Lacihabitans</taxon>
    </lineage>
</organism>
<feature type="domain" description="Outer membrane protein beta-barrel" evidence="2">
    <location>
        <begin position="23"/>
        <end position="206"/>
    </location>
</feature>